<dbReference type="AlphaFoldDB" id="A0A2V1E3B6"/>
<feature type="transmembrane region" description="Helical" evidence="1">
    <location>
        <begin position="153"/>
        <end position="177"/>
    </location>
</feature>
<evidence type="ECO:0000313" key="3">
    <source>
        <dbReference type="Proteomes" id="UP000244855"/>
    </source>
</evidence>
<reference evidence="2 3" key="1">
    <citation type="journal article" date="2018" name="Sci. Rep.">
        <title>Comparative genomics provides insights into the lifestyle and reveals functional heterogeneity of dark septate endophytic fungi.</title>
        <authorList>
            <person name="Knapp D.G."/>
            <person name="Nemeth J.B."/>
            <person name="Barry K."/>
            <person name="Hainaut M."/>
            <person name="Henrissat B."/>
            <person name="Johnson J."/>
            <person name="Kuo A."/>
            <person name="Lim J.H.P."/>
            <person name="Lipzen A."/>
            <person name="Nolan M."/>
            <person name="Ohm R.A."/>
            <person name="Tamas L."/>
            <person name="Grigoriev I.V."/>
            <person name="Spatafora J.W."/>
            <person name="Nagy L.G."/>
            <person name="Kovacs G.M."/>
        </authorList>
    </citation>
    <scope>NUCLEOTIDE SEQUENCE [LARGE SCALE GENOMIC DNA]</scope>
    <source>
        <strain evidence="2 3">DSE2036</strain>
    </source>
</reference>
<dbReference type="OrthoDB" id="4731394at2759"/>
<feature type="transmembrane region" description="Helical" evidence="1">
    <location>
        <begin position="52"/>
        <end position="73"/>
    </location>
</feature>
<gene>
    <name evidence="2" type="ORF">DM02DRAFT_668889</name>
</gene>
<evidence type="ECO:0000313" key="2">
    <source>
        <dbReference type="EMBL" id="PVI04689.1"/>
    </source>
</evidence>
<accession>A0A2V1E3B6</accession>
<evidence type="ECO:0000256" key="1">
    <source>
        <dbReference type="SAM" id="Phobius"/>
    </source>
</evidence>
<dbReference type="Proteomes" id="UP000244855">
    <property type="component" value="Unassembled WGS sequence"/>
</dbReference>
<sequence length="178" mass="19462">MSPPIPLTTLFLTEGTLKLISGFTFILSPHSILKNLYPSSPSPSQHPSYPPVSVALTRIFGSQTIAFSIPLFFAARADKRIKKLVYLTMLAREGCLAAILLGQLTIGYFWEGKGEGVGTVEGGDRILEEGRVGEVKGEGVRREMESVALRRGLWVWLAEVAPFVVARVAVLGWGSWFV</sequence>
<organism evidence="2 3">
    <name type="scientific">Periconia macrospinosa</name>
    <dbReference type="NCBI Taxonomy" id="97972"/>
    <lineage>
        <taxon>Eukaryota</taxon>
        <taxon>Fungi</taxon>
        <taxon>Dikarya</taxon>
        <taxon>Ascomycota</taxon>
        <taxon>Pezizomycotina</taxon>
        <taxon>Dothideomycetes</taxon>
        <taxon>Pleosporomycetidae</taxon>
        <taxon>Pleosporales</taxon>
        <taxon>Massarineae</taxon>
        <taxon>Periconiaceae</taxon>
        <taxon>Periconia</taxon>
    </lineage>
</organism>
<keyword evidence="1" id="KW-1133">Transmembrane helix</keyword>
<protein>
    <submittedName>
        <fullName evidence="2">Uncharacterized protein</fullName>
    </submittedName>
</protein>
<dbReference type="EMBL" id="KZ805319">
    <property type="protein sequence ID" value="PVI04689.1"/>
    <property type="molecule type" value="Genomic_DNA"/>
</dbReference>
<name>A0A2V1E3B6_9PLEO</name>
<keyword evidence="1" id="KW-0472">Membrane</keyword>
<proteinExistence type="predicted"/>
<keyword evidence="1" id="KW-0812">Transmembrane</keyword>
<keyword evidence="3" id="KW-1185">Reference proteome</keyword>